<sequence length="1098" mass="121988">MSDASESMVIEPPAEEIKQAPQTEADTEAEQLNKEDKGERPASAEDPRKQEPHSRPDSGHLHHDEGQTAGEKVEEELEKPVEEQETSHDKHQGGQEEEDQESQEMGQEGEQTTQSGEDLVHGGEGMSQEAAELPRGDLALGSGESSLRECEGGEGKGKHSPPGVDPLEDSLVYTATPRTLFEEKEEPLVKAHPLNLEWVFGINQNLPVFSLQDEGRIVILYGSSHTVVMYDYTNSTQHILQGHCSTISCLCVSEDRRWVASADKGPESLVIIWDSYSGIPVQTLFHCHPEGGVLAMAMTPDAKYVATIGAEAAQRVCIWDWSSQREGPVCTAELSAAYGVQDYILFNPSDFTQLVSNSESQVVFYSWNNEKLEYTVPQVTEKSFNKVVGSFSQTVFHFRASRALTGTSLGNLVVWDRIRIPSLLKPHNKQAKKMMHVQKDSITVLTVTNSYIVTGDSKGHVKFFSDQLLLLTWYNHFNLDPVRSISFAKELPSLARGETAYPSDCTIKADKLIIRNFVISATDAVVLHVAAEATQVNTLVQEHCKPLHAVACHPTQPVICMGSYCGVLKVWDYQCKKYICSRIFEKENEISCLTYDPKGLLIGVGFTSGAVYILDALSLNNVCSEPFGYAKDTITHITFSSDSKYLATADAEFTITVFNLVSKNGEKSWQYLGRQRAHYKPIQDIMFGINLDSKMPRLLSLGMDRVLVEYDLTDSSKDDLRILASDHIEQSAVAKCMTWYPPVTKESFILTANDQFKMKLYNSTTKMCRKTLLGPTYGSPLKKIALLPVACSNELKTSYLAYITEDQVGLQILPVDGNPHKSSAVVCHPEGVSSFACSYDGKYVFTAGGGDFTVFSWETNMNALEAAACLGGKDLVPFYSLLEGGRDGELFRELEDYFYYCQLRTQGIDTMETRQVSTKIPLTETPFVMRTLGFYPTEQEAICLFIPQVEDMLNEVKFSKYVDTGKYVIDIDLADLLKLYINHRPAFGISAYELQHAFEVLGLQNENCGNALNRGELLQLLQSTGEHMTEEELAEYFSTLLGLNPEGGRSELGNYDSAGSKHLLENAIPEEITAEMFTVDILGLPEPSEEQLTAQESE</sequence>
<feature type="compositionally biased region" description="Low complexity" evidence="6">
    <location>
        <begin position="103"/>
        <end position="117"/>
    </location>
</feature>
<organism evidence="7 8">
    <name type="scientific">Huso huso</name>
    <name type="common">Beluga</name>
    <name type="synonym">Acipenser huso</name>
    <dbReference type="NCBI Taxonomy" id="61971"/>
    <lineage>
        <taxon>Eukaryota</taxon>
        <taxon>Metazoa</taxon>
        <taxon>Chordata</taxon>
        <taxon>Craniata</taxon>
        <taxon>Vertebrata</taxon>
        <taxon>Euteleostomi</taxon>
        <taxon>Actinopterygii</taxon>
        <taxon>Chondrostei</taxon>
        <taxon>Acipenseriformes</taxon>
        <taxon>Acipenseridae</taxon>
        <taxon>Huso</taxon>
    </lineage>
</organism>
<dbReference type="PANTHER" id="PTHR13720">
    <property type="entry name" value="WD-40 REPEAT PROTEIN"/>
    <property type="match status" value="1"/>
</dbReference>
<dbReference type="Pfam" id="PF00400">
    <property type="entry name" value="WD40"/>
    <property type="match status" value="4"/>
</dbReference>
<dbReference type="Proteomes" id="UP001369086">
    <property type="component" value="Unassembled WGS sequence"/>
</dbReference>
<dbReference type="InterPro" id="IPR001680">
    <property type="entry name" value="WD40_rpt"/>
</dbReference>
<evidence type="ECO:0000256" key="6">
    <source>
        <dbReference type="SAM" id="MobiDB-lite"/>
    </source>
</evidence>
<dbReference type="EMBL" id="JAHFZB010000012">
    <property type="protein sequence ID" value="KAK6483523.1"/>
    <property type="molecule type" value="Genomic_DNA"/>
</dbReference>
<comment type="caution">
    <text evidence="7">The sequence shown here is derived from an EMBL/GenBank/DDBJ whole genome shotgun (WGS) entry which is preliminary data.</text>
</comment>
<feature type="compositionally biased region" description="Basic and acidic residues" evidence="6">
    <location>
        <begin position="31"/>
        <end position="66"/>
    </location>
</feature>
<keyword evidence="2" id="KW-0853">WD repeat</keyword>
<feature type="compositionally biased region" description="Basic and acidic residues" evidence="6">
    <location>
        <begin position="146"/>
        <end position="157"/>
    </location>
</feature>
<dbReference type="InterPro" id="IPR050630">
    <property type="entry name" value="WD_repeat_EMAP"/>
</dbReference>
<comment type="subcellular location">
    <subcellularLocation>
        <location evidence="1">Cell projection</location>
        <location evidence="1">Cilium</location>
    </subcellularLocation>
</comment>
<protein>
    <recommendedName>
        <fullName evidence="5">Cilia- and flagella-associated protein 251</fullName>
    </recommendedName>
</protein>
<feature type="compositionally biased region" description="Basic and acidic residues" evidence="6">
    <location>
        <begin position="78"/>
        <end position="94"/>
    </location>
</feature>
<evidence type="ECO:0000313" key="8">
    <source>
        <dbReference type="Proteomes" id="UP001369086"/>
    </source>
</evidence>
<keyword evidence="3" id="KW-0677">Repeat</keyword>
<evidence type="ECO:0000313" key="7">
    <source>
        <dbReference type="EMBL" id="KAK6483523.1"/>
    </source>
</evidence>
<keyword evidence="4" id="KW-0966">Cell projection</keyword>
<evidence type="ECO:0000256" key="2">
    <source>
        <dbReference type="ARBA" id="ARBA00022574"/>
    </source>
</evidence>
<evidence type="ECO:0000256" key="1">
    <source>
        <dbReference type="ARBA" id="ARBA00004138"/>
    </source>
</evidence>
<accession>A0ABR0ZFH2</accession>
<dbReference type="SUPFAM" id="SSF50998">
    <property type="entry name" value="Quinoprotein alcohol dehydrogenase-like"/>
    <property type="match status" value="1"/>
</dbReference>
<evidence type="ECO:0000256" key="3">
    <source>
        <dbReference type="ARBA" id="ARBA00022737"/>
    </source>
</evidence>
<dbReference type="InterPro" id="IPR036322">
    <property type="entry name" value="WD40_repeat_dom_sf"/>
</dbReference>
<proteinExistence type="predicted"/>
<gene>
    <name evidence="7" type="ORF">HHUSO_G15046</name>
</gene>
<dbReference type="SUPFAM" id="SSF50978">
    <property type="entry name" value="WD40 repeat-like"/>
    <property type="match status" value="1"/>
</dbReference>
<reference evidence="7 8" key="1">
    <citation type="submission" date="2021-05" db="EMBL/GenBank/DDBJ databases">
        <authorList>
            <person name="Zahm M."/>
            <person name="Klopp C."/>
            <person name="Cabau C."/>
            <person name="Kuhl H."/>
            <person name="Suciu R."/>
            <person name="Ciorpac M."/>
            <person name="Holostenco D."/>
            <person name="Gessner J."/>
            <person name="Wuertz S."/>
            <person name="Hohne C."/>
            <person name="Stock M."/>
            <person name="Gislard M."/>
            <person name="Lluch J."/>
            <person name="Milhes M."/>
            <person name="Lampietro C."/>
            <person name="Lopez Roques C."/>
            <person name="Donnadieu C."/>
            <person name="Du K."/>
            <person name="Schartl M."/>
            <person name="Guiguen Y."/>
        </authorList>
    </citation>
    <scope>NUCLEOTIDE SEQUENCE [LARGE SCALE GENOMIC DNA]</scope>
    <source>
        <strain evidence="7">Hh-F2</strain>
        <tissue evidence="7">Blood</tissue>
    </source>
</reference>
<dbReference type="InterPro" id="IPR011047">
    <property type="entry name" value="Quinoprotein_ADH-like_sf"/>
</dbReference>
<evidence type="ECO:0000256" key="5">
    <source>
        <dbReference type="ARBA" id="ARBA00040994"/>
    </source>
</evidence>
<keyword evidence="8" id="KW-1185">Reference proteome</keyword>
<evidence type="ECO:0000256" key="4">
    <source>
        <dbReference type="ARBA" id="ARBA00023273"/>
    </source>
</evidence>
<dbReference type="Gene3D" id="2.130.10.10">
    <property type="entry name" value="YVTN repeat-like/Quinoprotein amine dehydrogenase"/>
    <property type="match status" value="2"/>
</dbReference>
<dbReference type="InterPro" id="IPR015943">
    <property type="entry name" value="WD40/YVTN_repeat-like_dom_sf"/>
</dbReference>
<dbReference type="SMART" id="SM00320">
    <property type="entry name" value="WD40"/>
    <property type="match status" value="8"/>
</dbReference>
<feature type="region of interest" description="Disordered" evidence="6">
    <location>
        <begin position="1"/>
        <end position="169"/>
    </location>
</feature>
<dbReference type="PANTHER" id="PTHR13720:SF13">
    <property type="entry name" value="CILIA- AND FLAGELLA-ASSOCIATED PROTEIN 251"/>
    <property type="match status" value="1"/>
</dbReference>
<name>A0ABR0ZFH2_HUSHU</name>